<evidence type="ECO:0000313" key="2">
    <source>
        <dbReference type="Proteomes" id="UP000029120"/>
    </source>
</evidence>
<organism evidence="1 2">
    <name type="scientific">Arabis alpina</name>
    <name type="common">Alpine rock-cress</name>
    <dbReference type="NCBI Taxonomy" id="50452"/>
    <lineage>
        <taxon>Eukaryota</taxon>
        <taxon>Viridiplantae</taxon>
        <taxon>Streptophyta</taxon>
        <taxon>Embryophyta</taxon>
        <taxon>Tracheophyta</taxon>
        <taxon>Spermatophyta</taxon>
        <taxon>Magnoliopsida</taxon>
        <taxon>eudicotyledons</taxon>
        <taxon>Gunneridae</taxon>
        <taxon>Pentapetalae</taxon>
        <taxon>rosids</taxon>
        <taxon>malvids</taxon>
        <taxon>Brassicales</taxon>
        <taxon>Brassicaceae</taxon>
        <taxon>Arabideae</taxon>
        <taxon>Arabis</taxon>
    </lineage>
</organism>
<evidence type="ECO:0000313" key="1">
    <source>
        <dbReference type="EMBL" id="KFK40875.1"/>
    </source>
</evidence>
<dbReference type="Proteomes" id="UP000029120">
    <property type="component" value="Chromosome 2"/>
</dbReference>
<accession>A0A087HFH3</accession>
<dbReference type="Gramene" id="KFK40875">
    <property type="protein sequence ID" value="KFK40875"/>
    <property type="gene ID" value="AALP_AA2G053200"/>
</dbReference>
<keyword evidence="2" id="KW-1185">Reference proteome</keyword>
<dbReference type="EMBL" id="CM002870">
    <property type="protein sequence ID" value="KFK40875.1"/>
    <property type="molecule type" value="Genomic_DNA"/>
</dbReference>
<proteinExistence type="predicted"/>
<dbReference type="AlphaFoldDB" id="A0A087HFH3"/>
<reference evidence="2" key="1">
    <citation type="journal article" date="2015" name="Nat. Plants">
        <title>Genome expansion of Arabis alpina linked with retrotransposition and reduced symmetric DNA methylation.</title>
        <authorList>
            <person name="Willing E.M."/>
            <person name="Rawat V."/>
            <person name="Mandakova T."/>
            <person name="Maumus F."/>
            <person name="James G.V."/>
            <person name="Nordstroem K.J."/>
            <person name="Becker C."/>
            <person name="Warthmann N."/>
            <person name="Chica C."/>
            <person name="Szarzynska B."/>
            <person name="Zytnicki M."/>
            <person name="Albani M.C."/>
            <person name="Kiefer C."/>
            <person name="Bergonzi S."/>
            <person name="Castaings L."/>
            <person name="Mateos J.L."/>
            <person name="Berns M.C."/>
            <person name="Bujdoso N."/>
            <person name="Piofczyk T."/>
            <person name="de Lorenzo L."/>
            <person name="Barrero-Sicilia C."/>
            <person name="Mateos I."/>
            <person name="Piednoel M."/>
            <person name="Hagmann J."/>
            <person name="Chen-Min-Tao R."/>
            <person name="Iglesias-Fernandez R."/>
            <person name="Schuster S.C."/>
            <person name="Alonso-Blanco C."/>
            <person name="Roudier F."/>
            <person name="Carbonero P."/>
            <person name="Paz-Ares J."/>
            <person name="Davis S.J."/>
            <person name="Pecinka A."/>
            <person name="Quesneville H."/>
            <person name="Colot V."/>
            <person name="Lysak M.A."/>
            <person name="Weigel D."/>
            <person name="Coupland G."/>
            <person name="Schneeberger K."/>
        </authorList>
    </citation>
    <scope>NUCLEOTIDE SEQUENCE [LARGE SCALE GENOMIC DNA]</scope>
    <source>
        <strain evidence="2">cv. Pajares</strain>
    </source>
</reference>
<sequence length="63" mass="6379">MCGVAVCGPVVTIASDVSLLREMCFSLLEACSTSSVVLVHEPKASVDIVVSCCFSSSIALGVG</sequence>
<name>A0A087HFH3_ARAAL</name>
<gene>
    <name evidence="1" type="ordered locus">AALP_Aa2g053200</name>
</gene>
<protein>
    <submittedName>
        <fullName evidence="1">Uncharacterized protein</fullName>
    </submittedName>
</protein>